<dbReference type="AlphaFoldDB" id="A0A1I5KTM3"/>
<sequence>MCRWVAYKGQPVFLEHYVTTADHSLIHQSLHAEKGKTVTNGDGFGIGWYGARDNPGLYREILPAWNDTNLKSLASQIQSSLFFAHVRASTGTATNRCNCHPFAYDKWLFMHNGQIGDYHRVRRGLELQLSDDYYEHRFGSTDSELLFLLAVQENLQKCPVTAMRNVLHRVREAMIDKGIRTPLRFTSCLSDGKRLCGFRCSSDHHAPSLYYRRYENGDVVLVSEPIDRQSECWIEVPQDHAVCFKENGDMVQTEMPLH</sequence>
<feature type="domain" description="Glutamine amidotransferase type-2" evidence="2">
    <location>
        <begin position="2"/>
        <end position="258"/>
    </location>
</feature>
<protein>
    <submittedName>
        <fullName evidence="3">Glutamine amidotransferase</fullName>
    </submittedName>
</protein>
<dbReference type="Proteomes" id="UP000199236">
    <property type="component" value="Unassembled WGS sequence"/>
</dbReference>
<dbReference type="PANTHER" id="PTHR43187">
    <property type="entry name" value="GLUTAMINE AMIDOTRANSFERASE DUG3-RELATED"/>
    <property type="match status" value="1"/>
</dbReference>
<organism evidence="3 4">
    <name type="scientific">Cohaesibacter marisflavi</name>
    <dbReference type="NCBI Taxonomy" id="655353"/>
    <lineage>
        <taxon>Bacteria</taxon>
        <taxon>Pseudomonadati</taxon>
        <taxon>Pseudomonadota</taxon>
        <taxon>Alphaproteobacteria</taxon>
        <taxon>Hyphomicrobiales</taxon>
        <taxon>Cohaesibacteraceae</taxon>
    </lineage>
</organism>
<keyword evidence="1 3" id="KW-0315">Glutamine amidotransferase</keyword>
<dbReference type="InterPro" id="IPR026869">
    <property type="entry name" value="EgtC-like"/>
</dbReference>
<gene>
    <name evidence="3" type="ORF">SAMN04488056_11516</name>
</gene>
<dbReference type="GO" id="GO:0016740">
    <property type="term" value="F:transferase activity"/>
    <property type="evidence" value="ECO:0007669"/>
    <property type="project" value="UniProtKB-KW"/>
</dbReference>
<dbReference type="InterPro" id="IPR052373">
    <property type="entry name" value="Gamma-glu_amide_hydrolase"/>
</dbReference>
<keyword evidence="3" id="KW-0808">Transferase</keyword>
<dbReference type="Pfam" id="PF13230">
    <property type="entry name" value="GATase_4"/>
    <property type="match status" value="1"/>
</dbReference>
<keyword evidence="4" id="KW-1185">Reference proteome</keyword>
<dbReference type="STRING" id="655353.SAMN04488056_11516"/>
<proteinExistence type="predicted"/>
<dbReference type="EMBL" id="FOVR01000015">
    <property type="protein sequence ID" value="SFO88470.1"/>
    <property type="molecule type" value="Genomic_DNA"/>
</dbReference>
<dbReference type="OrthoDB" id="9804310at2"/>
<evidence type="ECO:0000256" key="1">
    <source>
        <dbReference type="ARBA" id="ARBA00022962"/>
    </source>
</evidence>
<dbReference type="SUPFAM" id="SSF56235">
    <property type="entry name" value="N-terminal nucleophile aminohydrolases (Ntn hydrolases)"/>
    <property type="match status" value="1"/>
</dbReference>
<dbReference type="RefSeq" id="WP_090075115.1">
    <property type="nucleotide sequence ID" value="NZ_FOVR01000015.1"/>
</dbReference>
<dbReference type="CDD" id="cd01908">
    <property type="entry name" value="YafJ"/>
    <property type="match status" value="1"/>
</dbReference>
<dbReference type="PANTHER" id="PTHR43187:SF1">
    <property type="entry name" value="GLUTAMINE AMIDOTRANSFERASE DUG3-RELATED"/>
    <property type="match status" value="1"/>
</dbReference>
<dbReference type="InterPro" id="IPR029055">
    <property type="entry name" value="Ntn_hydrolases_N"/>
</dbReference>
<dbReference type="InterPro" id="IPR017932">
    <property type="entry name" value="GATase_2_dom"/>
</dbReference>
<evidence type="ECO:0000313" key="4">
    <source>
        <dbReference type="Proteomes" id="UP000199236"/>
    </source>
</evidence>
<evidence type="ECO:0000259" key="2">
    <source>
        <dbReference type="PROSITE" id="PS51278"/>
    </source>
</evidence>
<name>A0A1I5KTM3_9HYPH</name>
<reference evidence="3 4" key="1">
    <citation type="submission" date="2016-10" db="EMBL/GenBank/DDBJ databases">
        <authorList>
            <person name="de Groot N.N."/>
        </authorList>
    </citation>
    <scope>NUCLEOTIDE SEQUENCE [LARGE SCALE GENOMIC DNA]</scope>
    <source>
        <strain evidence="3 4">CGMCC 1.9157</strain>
    </source>
</reference>
<evidence type="ECO:0000313" key="3">
    <source>
        <dbReference type="EMBL" id="SFO88470.1"/>
    </source>
</evidence>
<dbReference type="Gene3D" id="3.60.20.10">
    <property type="entry name" value="Glutamine Phosphoribosylpyrophosphate, subunit 1, domain 1"/>
    <property type="match status" value="1"/>
</dbReference>
<dbReference type="PROSITE" id="PS51278">
    <property type="entry name" value="GATASE_TYPE_2"/>
    <property type="match status" value="1"/>
</dbReference>
<accession>A0A1I5KTM3</accession>